<evidence type="ECO:0000256" key="1">
    <source>
        <dbReference type="ARBA" id="ARBA00008861"/>
    </source>
</evidence>
<accession>A0A0J1HHR1</accession>
<dbReference type="InterPro" id="IPR009288">
    <property type="entry name" value="AIG2-like_dom"/>
</dbReference>
<proteinExistence type="inferred from homology"/>
<dbReference type="Proteomes" id="UP000035909">
    <property type="component" value="Unassembled WGS sequence"/>
</dbReference>
<dbReference type="SUPFAM" id="SSF110857">
    <property type="entry name" value="Gamma-glutamyl cyclotransferase-like"/>
    <property type="match status" value="1"/>
</dbReference>
<organism evidence="5 6">
    <name type="scientific">Photobacterium ganghwense</name>
    <dbReference type="NCBI Taxonomy" id="320778"/>
    <lineage>
        <taxon>Bacteria</taxon>
        <taxon>Pseudomonadati</taxon>
        <taxon>Pseudomonadota</taxon>
        <taxon>Gammaproteobacteria</taxon>
        <taxon>Vibrionales</taxon>
        <taxon>Vibrionaceae</taxon>
        <taxon>Photobacterium</taxon>
    </lineage>
</organism>
<keyword evidence="6" id="KW-1185">Reference proteome</keyword>
<feature type="domain" description="Gamma-glutamylcyclotransferase AIG2-like" evidence="4">
    <location>
        <begin position="3"/>
        <end position="112"/>
    </location>
</feature>
<comment type="similarity">
    <text evidence="1 3">Belongs to the gamma-glutamylcyclotransferase family.</text>
</comment>
<dbReference type="GO" id="GO:0005829">
    <property type="term" value="C:cytosol"/>
    <property type="evidence" value="ECO:0007669"/>
    <property type="project" value="TreeGrafter"/>
</dbReference>
<dbReference type="GO" id="GO:0061929">
    <property type="term" value="F:gamma-glutamylaminecyclotransferase activity"/>
    <property type="evidence" value="ECO:0007669"/>
    <property type="project" value="InterPro"/>
</dbReference>
<dbReference type="PANTHER" id="PTHR12510">
    <property type="entry name" value="TROPONIN C-AKIN-1 PROTEIN"/>
    <property type="match status" value="1"/>
</dbReference>
<dbReference type="RefSeq" id="WP_047883664.1">
    <property type="nucleotide sequence ID" value="NZ_CP071325.1"/>
</dbReference>
<dbReference type="EMBL" id="LDOU01000003">
    <property type="protein sequence ID" value="KLV11161.1"/>
    <property type="molecule type" value="Genomic_DNA"/>
</dbReference>
<dbReference type="Pfam" id="PF06094">
    <property type="entry name" value="GGACT"/>
    <property type="match status" value="1"/>
</dbReference>
<dbReference type="OrthoDB" id="482277at2"/>
<evidence type="ECO:0000256" key="2">
    <source>
        <dbReference type="PIRSR" id="PIRSR639126-1"/>
    </source>
</evidence>
<dbReference type="InterPro" id="IPR013024">
    <property type="entry name" value="GGCT-like"/>
</dbReference>
<evidence type="ECO:0000256" key="3">
    <source>
        <dbReference type="RuleBase" id="RU367036"/>
    </source>
</evidence>
<dbReference type="STRING" id="320778.ABT57_02675"/>
<dbReference type="InterPro" id="IPR036568">
    <property type="entry name" value="GGCT-like_sf"/>
</dbReference>
<dbReference type="InterPro" id="IPR039126">
    <property type="entry name" value="GGACT"/>
</dbReference>
<evidence type="ECO:0000259" key="4">
    <source>
        <dbReference type="Pfam" id="PF06094"/>
    </source>
</evidence>
<dbReference type="PATRIC" id="fig|320778.3.peg.574"/>
<feature type="active site" description="Proton acceptor" evidence="2">
    <location>
        <position position="73"/>
    </location>
</feature>
<dbReference type="Gene3D" id="3.10.490.10">
    <property type="entry name" value="Gamma-glutamyl cyclotransferase-like"/>
    <property type="match status" value="1"/>
</dbReference>
<evidence type="ECO:0000313" key="6">
    <source>
        <dbReference type="Proteomes" id="UP000035909"/>
    </source>
</evidence>
<dbReference type="CDD" id="cd06661">
    <property type="entry name" value="GGCT_like"/>
    <property type="match status" value="1"/>
</dbReference>
<dbReference type="PANTHER" id="PTHR12510:SF4">
    <property type="entry name" value="GAMMA-GLUTAMYLAMINECYCLOTRANSFERASE"/>
    <property type="match status" value="1"/>
</dbReference>
<protein>
    <recommendedName>
        <fullName evidence="3">Gamma-glutamylcyclotransferase family protein</fullName>
    </recommendedName>
</protein>
<reference evidence="5 6" key="1">
    <citation type="submission" date="2015-05" db="EMBL/GenBank/DDBJ databases">
        <title>Photobacterium galathea sp. nov.</title>
        <authorList>
            <person name="Machado H."/>
            <person name="Gram L."/>
        </authorList>
    </citation>
    <scope>NUCLEOTIDE SEQUENCE [LARGE SCALE GENOMIC DNA]</scope>
    <source>
        <strain evidence="5 6">DSM 22954</strain>
    </source>
</reference>
<evidence type="ECO:0000313" key="5">
    <source>
        <dbReference type="EMBL" id="KLV11161.1"/>
    </source>
</evidence>
<dbReference type="AlphaFoldDB" id="A0A0J1HHR1"/>
<name>A0A0J1HHR1_9GAMM</name>
<comment type="caution">
    <text evidence="5">The sequence shown here is derived from an EMBL/GenBank/DDBJ whole genome shotgun (WGS) entry which is preliminary data.</text>
</comment>
<gene>
    <name evidence="5" type="ORF">ABT57_02675</name>
</gene>
<sequence length="120" mass="13383">MRVFVYGTLRHGESNHSLLRQATLLGLHTLPYGYCLYDLGPYPAAVQAAGGAQLVGEVYEIDRTILRDLDELEEYPEVYDRATVTTPYGDAFVYLYQQTVVGLPLIVGGDWCGRIVRQAV</sequence>